<feature type="region of interest" description="Disordered" evidence="1">
    <location>
        <begin position="74"/>
        <end position="103"/>
    </location>
</feature>
<feature type="compositionally biased region" description="Basic and acidic residues" evidence="1">
    <location>
        <begin position="76"/>
        <end position="89"/>
    </location>
</feature>
<name>A0A6P9A3U3_THRPL</name>
<accession>A0A6P9A3U3</accession>
<dbReference type="InParanoid" id="A0A6P9A3U3"/>
<dbReference type="KEGG" id="tpal:117652011"/>
<feature type="compositionally biased region" description="Basic and acidic residues" evidence="1">
    <location>
        <begin position="26"/>
        <end position="40"/>
    </location>
</feature>
<evidence type="ECO:0000313" key="3">
    <source>
        <dbReference type="RefSeq" id="XP_034252527.1"/>
    </source>
</evidence>
<feature type="region of interest" description="Disordered" evidence="1">
    <location>
        <begin position="1"/>
        <end position="60"/>
    </location>
</feature>
<protein>
    <submittedName>
        <fullName evidence="3">Uncharacterized protein LOC117652011</fullName>
    </submittedName>
</protein>
<proteinExistence type="predicted"/>
<dbReference type="Proteomes" id="UP000515158">
    <property type="component" value="Unplaced"/>
</dbReference>
<feature type="compositionally biased region" description="Polar residues" evidence="1">
    <location>
        <begin position="1"/>
        <end position="25"/>
    </location>
</feature>
<organism evidence="3">
    <name type="scientific">Thrips palmi</name>
    <name type="common">Melon thrips</name>
    <dbReference type="NCBI Taxonomy" id="161013"/>
    <lineage>
        <taxon>Eukaryota</taxon>
        <taxon>Metazoa</taxon>
        <taxon>Ecdysozoa</taxon>
        <taxon>Arthropoda</taxon>
        <taxon>Hexapoda</taxon>
        <taxon>Insecta</taxon>
        <taxon>Pterygota</taxon>
        <taxon>Neoptera</taxon>
        <taxon>Paraneoptera</taxon>
        <taxon>Thysanoptera</taxon>
        <taxon>Terebrantia</taxon>
        <taxon>Thripoidea</taxon>
        <taxon>Thripidae</taxon>
        <taxon>Thrips</taxon>
    </lineage>
</organism>
<gene>
    <name evidence="3" type="primary">LOC117652011</name>
</gene>
<keyword evidence="2" id="KW-1185">Reference proteome</keyword>
<dbReference type="RefSeq" id="XP_034252527.1">
    <property type="nucleotide sequence ID" value="XM_034396636.1"/>
</dbReference>
<evidence type="ECO:0000256" key="1">
    <source>
        <dbReference type="SAM" id="MobiDB-lite"/>
    </source>
</evidence>
<dbReference type="AlphaFoldDB" id="A0A6P9A3U3"/>
<sequence>MVDGSTPSTSGTQMSNSSTPTTSAESARKRTVAEELEYAKIMKRRRPSLSTAPPPDENQAKLVAARLDLALATKANMEEQKKGDEEFFPNRKKGEKRDSDLVI</sequence>
<reference evidence="3" key="1">
    <citation type="submission" date="2025-08" db="UniProtKB">
        <authorList>
            <consortium name="RefSeq"/>
        </authorList>
    </citation>
    <scope>IDENTIFICATION</scope>
    <source>
        <tissue evidence="3">Total insect</tissue>
    </source>
</reference>
<evidence type="ECO:0000313" key="2">
    <source>
        <dbReference type="Proteomes" id="UP000515158"/>
    </source>
</evidence>
<dbReference type="GeneID" id="117652011"/>